<accession>A0AC61QW51</accession>
<evidence type="ECO:0000313" key="1">
    <source>
        <dbReference type="EMBL" id="TGX97035.1"/>
    </source>
</evidence>
<evidence type="ECO:0000313" key="2">
    <source>
        <dbReference type="Proteomes" id="UP000307720"/>
    </source>
</evidence>
<sequence length="255" mass="27574">MKYKIMALCLGVMLALGLAGCGGKEEERAVAQKQEQASGDGQTDSIEAGTESGSRQEKDAQAEPAQDKTENAKDGRVLIAYFSVPEDVDTSGVDAVSGASIVVKDGEVHGNTEYVAKIVQETIGGDLFRIETIEDYPLDHDPLVDQAADEQDAELRPELKSHIEDMGQYDTVILGFPNWWADLPMPVYTFLEEYDLGEKTIIPFVTHGGSGFSGTEDTIAGLQPDAAVSDNTLSLSRGDVADSEEEVRQWAESLR</sequence>
<protein>
    <submittedName>
        <fullName evidence="1">Flavodoxin</fullName>
    </submittedName>
</protein>
<dbReference type="EMBL" id="SRZB01000040">
    <property type="protein sequence ID" value="TGX97035.1"/>
    <property type="molecule type" value="Genomic_DNA"/>
</dbReference>
<reference evidence="1" key="1">
    <citation type="submission" date="2019-04" db="EMBL/GenBank/DDBJ databases">
        <title>Microbes associate with the intestines of laboratory mice.</title>
        <authorList>
            <person name="Navarre W."/>
            <person name="Wong E."/>
            <person name="Huang K."/>
            <person name="Tropini C."/>
            <person name="Ng K."/>
            <person name="Yu B."/>
        </authorList>
    </citation>
    <scope>NUCLEOTIDE SEQUENCE</scope>
    <source>
        <strain evidence="1">NM72_1-8</strain>
    </source>
</reference>
<gene>
    <name evidence="1" type="ORF">E5357_14045</name>
</gene>
<dbReference type="Proteomes" id="UP000307720">
    <property type="component" value="Unassembled WGS sequence"/>
</dbReference>
<proteinExistence type="predicted"/>
<name>A0AC61QW51_9FIRM</name>
<comment type="caution">
    <text evidence="1">The sequence shown here is derived from an EMBL/GenBank/DDBJ whole genome shotgun (WGS) entry which is preliminary data.</text>
</comment>
<keyword evidence="2" id="KW-1185">Reference proteome</keyword>
<organism evidence="1 2">
    <name type="scientific">Hominisplanchenecus murintestinalis</name>
    <dbReference type="NCBI Taxonomy" id="2941517"/>
    <lineage>
        <taxon>Bacteria</taxon>
        <taxon>Bacillati</taxon>
        <taxon>Bacillota</taxon>
        <taxon>Clostridia</taxon>
        <taxon>Lachnospirales</taxon>
        <taxon>Lachnospiraceae</taxon>
        <taxon>Hominisplanchenecus</taxon>
    </lineage>
</organism>